<dbReference type="Proteomes" id="UP000681722">
    <property type="component" value="Unassembled WGS sequence"/>
</dbReference>
<evidence type="ECO:0000256" key="1">
    <source>
        <dbReference type="ARBA" id="ARBA00001798"/>
    </source>
</evidence>
<proteinExistence type="predicted"/>
<evidence type="ECO:0000256" key="3">
    <source>
        <dbReference type="ARBA" id="ARBA00022679"/>
    </source>
</evidence>
<feature type="coiled-coil region" evidence="9">
    <location>
        <begin position="407"/>
        <end position="438"/>
    </location>
</feature>
<evidence type="ECO:0000256" key="8">
    <source>
        <dbReference type="ARBA" id="ARBA00022833"/>
    </source>
</evidence>
<dbReference type="CDD" id="cd20335">
    <property type="entry name" value="BRcat_RBR"/>
    <property type="match status" value="1"/>
</dbReference>
<comment type="caution">
    <text evidence="12">The sequence shown here is derived from an EMBL/GenBank/DDBJ whole genome shotgun (WGS) entry which is preliminary data.</text>
</comment>
<dbReference type="InterPro" id="IPR000433">
    <property type="entry name" value="Znf_ZZ"/>
</dbReference>
<evidence type="ECO:0000256" key="9">
    <source>
        <dbReference type="SAM" id="Coils"/>
    </source>
</evidence>
<evidence type="ECO:0000313" key="12">
    <source>
        <dbReference type="EMBL" id="CAF1212301.1"/>
    </source>
</evidence>
<evidence type="ECO:0000259" key="10">
    <source>
        <dbReference type="PROSITE" id="PS51873"/>
    </source>
</evidence>
<dbReference type="Proteomes" id="UP000663829">
    <property type="component" value="Unassembled WGS sequence"/>
</dbReference>
<evidence type="ECO:0000256" key="5">
    <source>
        <dbReference type="ARBA" id="ARBA00022737"/>
    </source>
</evidence>
<evidence type="ECO:0000313" key="13">
    <source>
        <dbReference type="EMBL" id="CAF3768729.1"/>
    </source>
</evidence>
<evidence type="ECO:0000256" key="7">
    <source>
        <dbReference type="ARBA" id="ARBA00022786"/>
    </source>
</evidence>
<dbReference type="Gene3D" id="3.30.60.90">
    <property type="match status" value="1"/>
</dbReference>
<keyword evidence="5" id="KW-0677">Repeat</keyword>
<comment type="catalytic activity">
    <reaction evidence="1">
        <text>[E2 ubiquitin-conjugating enzyme]-S-ubiquitinyl-L-cysteine + [acceptor protein]-L-lysine = [E2 ubiquitin-conjugating enzyme]-L-cysteine + [acceptor protein]-N(6)-ubiquitinyl-L-lysine.</text>
        <dbReference type="EC" id="2.3.2.31"/>
    </reaction>
</comment>
<dbReference type="EMBL" id="CAJNOQ010008991">
    <property type="protein sequence ID" value="CAF1212301.1"/>
    <property type="molecule type" value="Genomic_DNA"/>
</dbReference>
<dbReference type="GO" id="GO:0008270">
    <property type="term" value="F:zinc ion binding"/>
    <property type="evidence" value="ECO:0007669"/>
    <property type="project" value="UniProtKB-KW"/>
</dbReference>
<organism evidence="12 15">
    <name type="scientific">Didymodactylos carnosus</name>
    <dbReference type="NCBI Taxonomy" id="1234261"/>
    <lineage>
        <taxon>Eukaryota</taxon>
        <taxon>Metazoa</taxon>
        <taxon>Spiralia</taxon>
        <taxon>Gnathifera</taxon>
        <taxon>Rotifera</taxon>
        <taxon>Eurotatoria</taxon>
        <taxon>Bdelloidea</taxon>
        <taxon>Philodinida</taxon>
        <taxon>Philodinidae</taxon>
        <taxon>Didymodactylos</taxon>
    </lineage>
</organism>
<evidence type="ECO:0000256" key="6">
    <source>
        <dbReference type="ARBA" id="ARBA00022771"/>
    </source>
</evidence>
<feature type="domain" description="RING-type" evidence="10">
    <location>
        <begin position="240"/>
        <end position="508"/>
    </location>
</feature>
<dbReference type="EC" id="2.3.2.31" evidence="2"/>
<dbReference type="InterPro" id="IPR043145">
    <property type="entry name" value="Znf_ZZ_sf"/>
</dbReference>
<dbReference type="SMART" id="SM00647">
    <property type="entry name" value="IBR"/>
    <property type="match status" value="1"/>
</dbReference>
<keyword evidence="15" id="KW-1185">Reference proteome</keyword>
<keyword evidence="8" id="KW-0862">Zinc</keyword>
<evidence type="ECO:0000313" key="11">
    <source>
        <dbReference type="EMBL" id="CAF0999228.1"/>
    </source>
</evidence>
<dbReference type="SMART" id="SM00291">
    <property type="entry name" value="ZnF_ZZ"/>
    <property type="match status" value="1"/>
</dbReference>
<keyword evidence="4" id="KW-0479">Metal-binding</keyword>
<dbReference type="EMBL" id="CAJOBC010008992">
    <property type="protein sequence ID" value="CAF3976269.1"/>
    <property type="molecule type" value="Genomic_DNA"/>
</dbReference>
<dbReference type="InterPro" id="IPR031127">
    <property type="entry name" value="E3_UB_ligase_RBR"/>
</dbReference>
<dbReference type="GO" id="GO:0016567">
    <property type="term" value="P:protein ubiquitination"/>
    <property type="evidence" value="ECO:0007669"/>
    <property type="project" value="InterPro"/>
</dbReference>
<keyword evidence="9" id="KW-0175">Coiled coil</keyword>
<sequence length="586" mass="68581">MTSVTSKTTDCVSCMKPVPSDIYRTHIQQCVARNEPSPVHSSKELDELLCNSCLKIVEKDFIHEIPCHFKHKYCVTCLTKQAQQYVRDKSVPVCHPKKCDYELSKHDIGRIPLVFDMYQKLEKLVKGQSRPQCGKCWMYFDELDKHQEECQGCEWLIPCDYCTCLYDANKLNEHIADCQKRKNGQWTIIEFIQQRTKYPLSGKQLELFLNKRKKDKLSLHIPDIIETLAEYGPIFPFDIPTRVCDVCTDSCTYDDIFVFDCESNHKLCYSCYHDGIRAKFNSQEILCCPLCSANTAKPLLDGEINQLRIPIEDIRKYKDYQTRKTFATYSNSTRGVIKCPNRECQWLVEAHNPEERFKVNCGLCNNEFCSLCNEQYHYRTNCQDVAQLTQRWYFWCQTERGNYLRQRAAADEKYQGQLNEYNRARDQNVKRNQELQHRYTELVADEQYKATNCRLCPKCRRVVQKIEGCDAMVCGQDAHGGNIQSGCSNKFNWSQAPVYQAQADQQQKFEQFLAEMPKQQIIDHNGIQCDNCKEEIRGIRFVCIHCPTLTFCEKCEQQQSLEHHNENTFNGEKQHVFKLITKRGEE</sequence>
<evidence type="ECO:0000313" key="14">
    <source>
        <dbReference type="EMBL" id="CAF3976269.1"/>
    </source>
</evidence>
<evidence type="ECO:0000256" key="4">
    <source>
        <dbReference type="ARBA" id="ARBA00022723"/>
    </source>
</evidence>
<dbReference type="Pfam" id="PF01485">
    <property type="entry name" value="IBR"/>
    <property type="match status" value="1"/>
</dbReference>
<keyword evidence="7" id="KW-0833">Ubl conjugation pathway</keyword>
<dbReference type="Proteomes" id="UP000682733">
    <property type="component" value="Unassembled WGS sequence"/>
</dbReference>
<dbReference type="InterPro" id="IPR044066">
    <property type="entry name" value="TRIAD_supradom"/>
</dbReference>
<dbReference type="OrthoDB" id="1431934at2759"/>
<gene>
    <name evidence="12" type="ORF">GPM918_LOCUS24273</name>
    <name evidence="11" type="ORF">OVA965_LOCUS14472</name>
    <name evidence="14" type="ORF">SRO942_LOCUS24272</name>
    <name evidence="13" type="ORF">TMI583_LOCUS14476</name>
</gene>
<evidence type="ECO:0000313" key="15">
    <source>
        <dbReference type="Proteomes" id="UP000663829"/>
    </source>
</evidence>
<reference evidence="12" key="1">
    <citation type="submission" date="2021-02" db="EMBL/GenBank/DDBJ databases">
        <authorList>
            <person name="Nowell W R."/>
        </authorList>
    </citation>
    <scope>NUCLEOTIDE SEQUENCE</scope>
</reference>
<dbReference type="Proteomes" id="UP000677228">
    <property type="component" value="Unassembled WGS sequence"/>
</dbReference>
<dbReference type="AlphaFoldDB" id="A0A814XK27"/>
<dbReference type="InterPro" id="IPR002867">
    <property type="entry name" value="IBR_dom"/>
</dbReference>
<keyword evidence="6" id="KW-0863">Zinc-finger</keyword>
<protein>
    <recommendedName>
        <fullName evidence="2">RBR-type E3 ubiquitin transferase</fullName>
        <ecNumber evidence="2">2.3.2.31</ecNumber>
    </recommendedName>
</protein>
<name>A0A814XK27_9BILA</name>
<dbReference type="EMBL" id="CAJNOK010006279">
    <property type="protein sequence ID" value="CAF0999228.1"/>
    <property type="molecule type" value="Genomic_DNA"/>
</dbReference>
<dbReference type="PANTHER" id="PTHR11685">
    <property type="entry name" value="RBR FAMILY RING FINGER AND IBR DOMAIN-CONTAINING"/>
    <property type="match status" value="1"/>
</dbReference>
<dbReference type="PROSITE" id="PS51873">
    <property type="entry name" value="TRIAD"/>
    <property type="match status" value="1"/>
</dbReference>
<evidence type="ECO:0000256" key="2">
    <source>
        <dbReference type="ARBA" id="ARBA00012251"/>
    </source>
</evidence>
<dbReference type="EMBL" id="CAJOBA010006288">
    <property type="protein sequence ID" value="CAF3768729.1"/>
    <property type="molecule type" value="Genomic_DNA"/>
</dbReference>
<keyword evidence="3" id="KW-0808">Transferase</keyword>
<dbReference type="GO" id="GO:0061630">
    <property type="term" value="F:ubiquitin protein ligase activity"/>
    <property type="evidence" value="ECO:0007669"/>
    <property type="project" value="UniProtKB-EC"/>
</dbReference>
<dbReference type="SUPFAM" id="SSF57850">
    <property type="entry name" value="RING/U-box"/>
    <property type="match status" value="3"/>
</dbReference>
<accession>A0A814XK27</accession>